<dbReference type="InterPro" id="IPR001288">
    <property type="entry name" value="Translation_initiation_fac_3"/>
</dbReference>
<proteinExistence type="inferred from homology"/>
<feature type="domain" description="Translation initiation factor 3 C-terminal" evidence="5">
    <location>
        <begin position="68"/>
        <end position="107"/>
    </location>
</feature>
<dbReference type="InterPro" id="IPR036787">
    <property type="entry name" value="T_IF-3_N_sf"/>
</dbReference>
<dbReference type="GO" id="GO:0003743">
    <property type="term" value="F:translation initiation factor activity"/>
    <property type="evidence" value="ECO:0007669"/>
    <property type="project" value="UniProtKB-UniRule"/>
</dbReference>
<dbReference type="PANTHER" id="PTHR10938:SF0">
    <property type="entry name" value="TRANSLATION INITIATION FACTOR IF-3, MITOCHONDRIAL"/>
    <property type="match status" value="1"/>
</dbReference>
<dbReference type="GO" id="GO:0032790">
    <property type="term" value="P:ribosome disassembly"/>
    <property type="evidence" value="ECO:0007669"/>
    <property type="project" value="TreeGrafter"/>
</dbReference>
<dbReference type="EMBL" id="CADCUQ010000593">
    <property type="protein sequence ID" value="CAA9416730.1"/>
    <property type="molecule type" value="Genomic_DNA"/>
</dbReference>
<name>A0A6J4PIX3_9BACT</name>
<keyword evidence="3" id="KW-0648">Protein biosynthesis</keyword>
<dbReference type="GO" id="GO:0005829">
    <property type="term" value="C:cytosol"/>
    <property type="evidence" value="ECO:0007669"/>
    <property type="project" value="TreeGrafter"/>
</dbReference>
<dbReference type="Gene3D" id="3.30.110.10">
    <property type="entry name" value="Translation initiation factor 3 (IF-3), C-terminal domain"/>
    <property type="match status" value="1"/>
</dbReference>
<keyword evidence="2 7" id="KW-0396">Initiation factor</keyword>
<gene>
    <name evidence="7" type="ORF">AVDCRST_MAG64-2644</name>
</gene>
<dbReference type="AlphaFoldDB" id="A0A6J4PIX3"/>
<dbReference type="SUPFAM" id="SSF54364">
    <property type="entry name" value="Translation initiation factor IF3, N-terminal domain"/>
    <property type="match status" value="1"/>
</dbReference>
<organism evidence="7">
    <name type="scientific">uncultured Phycisphaerae bacterium</name>
    <dbReference type="NCBI Taxonomy" id="904963"/>
    <lineage>
        <taxon>Bacteria</taxon>
        <taxon>Pseudomonadati</taxon>
        <taxon>Planctomycetota</taxon>
        <taxon>Phycisphaerae</taxon>
        <taxon>environmental samples</taxon>
    </lineage>
</organism>
<accession>A0A6J4PIX3</accession>
<reference evidence="7" key="1">
    <citation type="submission" date="2020-02" db="EMBL/GenBank/DDBJ databases">
        <authorList>
            <person name="Meier V. D."/>
        </authorList>
    </citation>
    <scope>NUCLEOTIDE SEQUENCE</scope>
    <source>
        <strain evidence="7">AVDCRST_MAG64</strain>
    </source>
</reference>
<dbReference type="InterPro" id="IPR019815">
    <property type="entry name" value="Translation_initiation_fac_3_C"/>
</dbReference>
<evidence type="ECO:0000256" key="4">
    <source>
        <dbReference type="NCBIfam" id="TIGR00168"/>
    </source>
</evidence>
<dbReference type="InterPro" id="IPR036788">
    <property type="entry name" value="T_IF-3_C_sf"/>
</dbReference>
<dbReference type="Pfam" id="PF00707">
    <property type="entry name" value="IF3_C"/>
    <property type="match status" value="1"/>
</dbReference>
<comment type="similarity">
    <text evidence="1">Belongs to the IF-3 family.</text>
</comment>
<dbReference type="NCBIfam" id="TIGR00168">
    <property type="entry name" value="infC"/>
    <property type="match status" value="1"/>
</dbReference>
<dbReference type="InterPro" id="IPR019814">
    <property type="entry name" value="Translation_initiation_fac_3_N"/>
</dbReference>
<dbReference type="SUPFAM" id="SSF55200">
    <property type="entry name" value="Translation initiation factor IF3, C-terminal domain"/>
    <property type="match status" value="1"/>
</dbReference>
<evidence type="ECO:0000313" key="7">
    <source>
        <dbReference type="EMBL" id="CAA9416730.1"/>
    </source>
</evidence>
<sequence length="108" mass="12265">MGIISTGEALKRAAEASMDLVEVAPTARPPVCKIMDYGKWRYQQQKKEDKSRASSKGGRLKMLNIDTIRIGDNDLLIKMNRAKDFLKEGNKVQFTLRFKGRELAHIDL</sequence>
<evidence type="ECO:0000256" key="2">
    <source>
        <dbReference type="ARBA" id="ARBA00022540"/>
    </source>
</evidence>
<dbReference type="Pfam" id="PF05198">
    <property type="entry name" value="IF3_N"/>
    <property type="match status" value="1"/>
</dbReference>
<evidence type="ECO:0000256" key="1">
    <source>
        <dbReference type="ARBA" id="ARBA00005439"/>
    </source>
</evidence>
<evidence type="ECO:0000259" key="6">
    <source>
        <dbReference type="Pfam" id="PF05198"/>
    </source>
</evidence>
<dbReference type="GO" id="GO:0016020">
    <property type="term" value="C:membrane"/>
    <property type="evidence" value="ECO:0007669"/>
    <property type="project" value="TreeGrafter"/>
</dbReference>
<evidence type="ECO:0000259" key="5">
    <source>
        <dbReference type="Pfam" id="PF00707"/>
    </source>
</evidence>
<dbReference type="GO" id="GO:0043022">
    <property type="term" value="F:ribosome binding"/>
    <property type="evidence" value="ECO:0007669"/>
    <property type="project" value="TreeGrafter"/>
</dbReference>
<dbReference type="Gene3D" id="3.10.20.80">
    <property type="entry name" value="Translation initiation factor 3 (IF-3), N-terminal domain"/>
    <property type="match status" value="1"/>
</dbReference>
<dbReference type="PANTHER" id="PTHR10938">
    <property type="entry name" value="TRANSLATION INITIATION FACTOR IF-3"/>
    <property type="match status" value="1"/>
</dbReference>
<feature type="domain" description="Translation initiation factor 3 N-terminal" evidence="6">
    <location>
        <begin position="1"/>
        <end position="50"/>
    </location>
</feature>
<protein>
    <recommendedName>
        <fullName evidence="4">Translation initiation factor IF-3</fullName>
    </recommendedName>
</protein>
<feature type="non-terminal residue" evidence="7">
    <location>
        <position position="108"/>
    </location>
</feature>
<evidence type="ECO:0000256" key="3">
    <source>
        <dbReference type="ARBA" id="ARBA00022917"/>
    </source>
</evidence>